<evidence type="ECO:0000256" key="3">
    <source>
        <dbReference type="ARBA" id="ARBA00022801"/>
    </source>
</evidence>
<keyword evidence="7" id="KW-0812">Transmembrane</keyword>
<dbReference type="Proteomes" id="UP001596226">
    <property type="component" value="Unassembled WGS sequence"/>
</dbReference>
<evidence type="ECO:0000256" key="6">
    <source>
        <dbReference type="SAM" id="MobiDB-lite"/>
    </source>
</evidence>
<feature type="transmembrane region" description="Helical" evidence="7">
    <location>
        <begin position="373"/>
        <end position="395"/>
    </location>
</feature>
<feature type="compositionally biased region" description="Gly residues" evidence="6">
    <location>
        <begin position="499"/>
        <end position="508"/>
    </location>
</feature>
<feature type="active site" description="Charge relay system" evidence="5">
    <location>
        <position position="110"/>
    </location>
</feature>
<dbReference type="InterPro" id="IPR000209">
    <property type="entry name" value="Peptidase_S8/S53_dom"/>
</dbReference>
<organism evidence="10 11">
    <name type="scientific">Micromonospora vulcania</name>
    <dbReference type="NCBI Taxonomy" id="1441873"/>
    <lineage>
        <taxon>Bacteria</taxon>
        <taxon>Bacillati</taxon>
        <taxon>Actinomycetota</taxon>
        <taxon>Actinomycetes</taxon>
        <taxon>Micromonosporales</taxon>
        <taxon>Micromonosporaceae</taxon>
        <taxon>Micromonospora</taxon>
    </lineage>
</organism>
<feature type="signal peptide" evidence="8">
    <location>
        <begin position="1"/>
        <end position="37"/>
    </location>
</feature>
<sequence length="519" mass="51823">MRTGNLIRPARVTAAAALALCAALAPAVTVAPAPAQAADTVRGLQWYLDTLKISQVHKITQGKGVVVAVVDSGVDPSHPDLRGQVLAGHGVNAEAAADGRRDDDAEKKGHGTAMAGIIAGRGGGTMKELGIAPAAKILPVSLGPRAVITDMVLAIRWAADAGADVINISYGGDPARPDPDLTDAVHYALGKDAVVVVSAGNIEEGDRQVTLPANIPGVIAVSGLDKRGGFFRGSVQGPEVVLASPMEEIIAPAPKNASPNGYTVSSGTSSAAAIISGVAALVRAKYPDLDAANVINRLVKTARDAGPAGRDPQFGFGAVDPLAALTRSVPAVTANPLLQGTAADPTRPGGSAARPGDDDDPAVEFGVTNKVGAIVQVGLCLAVPIIGLIILLVVLRRRKRRAPAAVTGPGGPPQPGWPAAPAGWPTQAGHAPPQQAAPGYGPPPGQPAPGYGPPPGYPTPGYAPPGHPQAGQPAPGYPPAQPAQGYPPAQPAPAPPPGGSGWPGGGPGYGPPPPGPQQQ</sequence>
<keyword evidence="8" id="KW-0732">Signal</keyword>
<feature type="domain" description="Peptidase S8/S53" evidence="9">
    <location>
        <begin position="62"/>
        <end position="317"/>
    </location>
</feature>
<dbReference type="PROSITE" id="PS00136">
    <property type="entry name" value="SUBTILASE_ASP"/>
    <property type="match status" value="1"/>
</dbReference>
<feature type="compositionally biased region" description="Pro residues" evidence="6">
    <location>
        <begin position="440"/>
        <end position="467"/>
    </location>
</feature>
<evidence type="ECO:0000256" key="1">
    <source>
        <dbReference type="ARBA" id="ARBA00011073"/>
    </source>
</evidence>
<keyword evidence="7" id="KW-0472">Membrane</keyword>
<dbReference type="InterPro" id="IPR036852">
    <property type="entry name" value="Peptidase_S8/S53_dom_sf"/>
</dbReference>
<gene>
    <name evidence="10" type="ORF">ACFQGL_28135</name>
</gene>
<comment type="similarity">
    <text evidence="1 5">Belongs to the peptidase S8 family.</text>
</comment>
<name>A0ABW1HC13_9ACTN</name>
<protein>
    <submittedName>
        <fullName evidence="10">S8 family serine peptidase</fullName>
    </submittedName>
</protein>
<keyword evidence="11" id="KW-1185">Reference proteome</keyword>
<evidence type="ECO:0000256" key="8">
    <source>
        <dbReference type="SAM" id="SignalP"/>
    </source>
</evidence>
<dbReference type="SUPFAM" id="SSF52743">
    <property type="entry name" value="Subtilisin-like"/>
    <property type="match status" value="1"/>
</dbReference>
<evidence type="ECO:0000313" key="10">
    <source>
        <dbReference type="EMBL" id="MFC5927215.1"/>
    </source>
</evidence>
<accession>A0ABW1HC13</accession>
<dbReference type="Gene3D" id="3.40.50.200">
    <property type="entry name" value="Peptidase S8/S53 domain"/>
    <property type="match status" value="1"/>
</dbReference>
<proteinExistence type="inferred from homology"/>
<dbReference type="InterPro" id="IPR023827">
    <property type="entry name" value="Peptidase_S8_Asp-AS"/>
</dbReference>
<keyword evidence="7" id="KW-1133">Transmembrane helix</keyword>
<keyword evidence="3 5" id="KW-0378">Hydrolase</keyword>
<evidence type="ECO:0000313" key="11">
    <source>
        <dbReference type="Proteomes" id="UP001596226"/>
    </source>
</evidence>
<keyword evidence="4 5" id="KW-0720">Serine protease</keyword>
<dbReference type="PANTHER" id="PTHR43806">
    <property type="entry name" value="PEPTIDASE S8"/>
    <property type="match status" value="1"/>
</dbReference>
<evidence type="ECO:0000256" key="7">
    <source>
        <dbReference type="SAM" id="Phobius"/>
    </source>
</evidence>
<dbReference type="Pfam" id="PF00082">
    <property type="entry name" value="Peptidase_S8"/>
    <property type="match status" value="1"/>
</dbReference>
<feature type="compositionally biased region" description="Pro residues" evidence="6">
    <location>
        <begin position="509"/>
        <end position="519"/>
    </location>
</feature>
<evidence type="ECO:0000256" key="2">
    <source>
        <dbReference type="ARBA" id="ARBA00022670"/>
    </source>
</evidence>
<feature type="chain" id="PRO_5045142464" evidence="8">
    <location>
        <begin position="38"/>
        <end position="519"/>
    </location>
</feature>
<feature type="active site" description="Charge relay system" evidence="5">
    <location>
        <position position="71"/>
    </location>
</feature>
<evidence type="ECO:0000256" key="5">
    <source>
        <dbReference type="PROSITE-ProRule" id="PRU01240"/>
    </source>
</evidence>
<dbReference type="InterPro" id="IPR050131">
    <property type="entry name" value="Peptidase_S8_subtilisin-like"/>
</dbReference>
<dbReference type="InterPro" id="IPR015500">
    <property type="entry name" value="Peptidase_S8_subtilisin-rel"/>
</dbReference>
<feature type="region of interest" description="Disordered" evidence="6">
    <location>
        <begin position="403"/>
        <end position="519"/>
    </location>
</feature>
<feature type="compositionally biased region" description="Low complexity" evidence="6">
    <location>
        <begin position="419"/>
        <end position="439"/>
    </location>
</feature>
<reference evidence="11" key="1">
    <citation type="journal article" date="2019" name="Int. J. Syst. Evol. Microbiol.">
        <title>The Global Catalogue of Microorganisms (GCM) 10K type strain sequencing project: providing services to taxonomists for standard genome sequencing and annotation.</title>
        <authorList>
            <consortium name="The Broad Institute Genomics Platform"/>
            <consortium name="The Broad Institute Genome Sequencing Center for Infectious Disease"/>
            <person name="Wu L."/>
            <person name="Ma J."/>
        </authorList>
    </citation>
    <scope>NUCLEOTIDE SEQUENCE [LARGE SCALE GENOMIC DNA]</scope>
    <source>
        <strain evidence="11">CGMCC 4.7144</strain>
    </source>
</reference>
<feature type="compositionally biased region" description="Pro residues" evidence="6">
    <location>
        <begin position="488"/>
        <end position="498"/>
    </location>
</feature>
<dbReference type="PANTHER" id="PTHR43806:SF11">
    <property type="entry name" value="CEREVISIN-RELATED"/>
    <property type="match status" value="1"/>
</dbReference>
<feature type="active site" description="Charge relay system" evidence="5">
    <location>
        <position position="269"/>
    </location>
</feature>
<feature type="region of interest" description="Disordered" evidence="6">
    <location>
        <begin position="336"/>
        <end position="361"/>
    </location>
</feature>
<keyword evidence="2 5" id="KW-0645">Protease</keyword>
<evidence type="ECO:0000259" key="9">
    <source>
        <dbReference type="Pfam" id="PF00082"/>
    </source>
</evidence>
<dbReference type="PRINTS" id="PR00723">
    <property type="entry name" value="SUBTILISIN"/>
</dbReference>
<evidence type="ECO:0000256" key="4">
    <source>
        <dbReference type="ARBA" id="ARBA00022825"/>
    </source>
</evidence>
<comment type="caution">
    <text evidence="10">The sequence shown here is derived from an EMBL/GenBank/DDBJ whole genome shotgun (WGS) entry which is preliminary data.</text>
</comment>
<dbReference type="RefSeq" id="WP_377515571.1">
    <property type="nucleotide sequence ID" value="NZ_JBHSQS010000027.1"/>
</dbReference>
<dbReference type="EMBL" id="JBHSQS010000027">
    <property type="protein sequence ID" value="MFC5927215.1"/>
    <property type="molecule type" value="Genomic_DNA"/>
</dbReference>
<dbReference type="PROSITE" id="PS51892">
    <property type="entry name" value="SUBTILASE"/>
    <property type="match status" value="1"/>
</dbReference>